<dbReference type="GO" id="GO:0000723">
    <property type="term" value="P:telomere maintenance"/>
    <property type="evidence" value="ECO:0007669"/>
    <property type="project" value="TreeGrafter"/>
</dbReference>
<feature type="compositionally biased region" description="Basic and acidic residues" evidence="11">
    <location>
        <begin position="295"/>
        <end position="304"/>
    </location>
</feature>
<evidence type="ECO:0000256" key="3">
    <source>
        <dbReference type="ARBA" id="ARBA00022763"/>
    </source>
</evidence>
<dbReference type="AlphaFoldDB" id="A0A6A4J4N2"/>
<evidence type="ECO:0000313" key="12">
    <source>
        <dbReference type="EMBL" id="KAF6198763.1"/>
    </source>
</evidence>
<keyword evidence="6" id="KW-0067">ATP-binding</keyword>
<dbReference type="Gene3D" id="3.40.50.410">
    <property type="entry name" value="von Willebrand factor, type A domain"/>
    <property type="match status" value="1"/>
</dbReference>
<keyword evidence="5" id="KW-0347">Helicase</keyword>
<evidence type="ECO:0000256" key="5">
    <source>
        <dbReference type="ARBA" id="ARBA00022806"/>
    </source>
</evidence>
<dbReference type="GO" id="GO:0016787">
    <property type="term" value="F:hydrolase activity"/>
    <property type="evidence" value="ECO:0007669"/>
    <property type="project" value="UniProtKB-KW"/>
</dbReference>
<keyword evidence="3" id="KW-0227">DNA damage</keyword>
<gene>
    <name evidence="12" type="ORF">GE061_006785</name>
</gene>
<protein>
    <submittedName>
        <fullName evidence="12">Uncharacterized protein</fullName>
    </submittedName>
</protein>
<evidence type="ECO:0000256" key="7">
    <source>
        <dbReference type="ARBA" id="ARBA00023125"/>
    </source>
</evidence>
<dbReference type="SUPFAM" id="SSF100939">
    <property type="entry name" value="SPOC domain-like"/>
    <property type="match status" value="1"/>
</dbReference>
<dbReference type="GO" id="GO:0006303">
    <property type="term" value="P:double-strand break repair via nonhomologous end joining"/>
    <property type="evidence" value="ECO:0007669"/>
    <property type="project" value="InterPro"/>
</dbReference>
<evidence type="ECO:0000256" key="2">
    <source>
        <dbReference type="ARBA" id="ARBA00022741"/>
    </source>
</evidence>
<dbReference type="EMBL" id="WIXP02000015">
    <property type="protein sequence ID" value="KAF6198763.1"/>
    <property type="molecule type" value="Genomic_DNA"/>
</dbReference>
<keyword evidence="7" id="KW-0238">DNA-binding</keyword>
<dbReference type="Proteomes" id="UP000466442">
    <property type="component" value="Unassembled WGS sequence"/>
</dbReference>
<dbReference type="SMART" id="SM00559">
    <property type="entry name" value="Ku78"/>
    <property type="match status" value="1"/>
</dbReference>
<sequence>MSQYGANKVATAVLLDTSPGMDAVTSDGTTHFERSKWILSRIILRKMFAYESDEVGILTFGVAGVHTVSHLSIANWEMFRAAEDTVIDSESAGVIKTTQNAGNWAKGLIKAVDFLEEESQGKRFKGKQLVVLSNFTWSSPNITNRLETLVTVINGQMLKVIVIGVDIKKESQDLCDTPIGLGELLEFVGRLDGGVTLSFEEAEEDMKFYDKKKKAKRLTKGVMKIGSQINVPFKWMKVTNEDTRLKFSLPPLRQESNSLFSKSTVAGPPGRVEISNENGGAPKQLRNPDNEIEESPCKKSKPDEVFPDARVAEDRKFSVQDVSRVELQFAQDESRKTLFGATEVLLTYADLESMKRQTGPPSFTFLGSVKSSKITRSMLVGGDVYVMVSDGTKRSEAQLAALINALLSQNKYGLARRIAVKNGKVVIGILFPVSDDLGKALYFIKLPVADWVKSVPLRAIPDTTEQPLVDLMNNLIDKMSIQGVGRDLLLRDPNFQTRCALVESKARSLPESGVPDYISALYDPYPELLEAGVPIISKILEAYPIPPPPPNKGEKVVNTKDAKKGIEVKKELTAAEKEEVAEIQKLVSCDPDSLLIDGQKLYDERVVKEEMDTEDVFKPLQSPP</sequence>
<comment type="subcellular location">
    <subcellularLocation>
        <location evidence="1">Nucleus</location>
    </subcellularLocation>
</comment>
<dbReference type="InterPro" id="IPR016194">
    <property type="entry name" value="SPOC-like_C_dom_sf"/>
</dbReference>
<feature type="region of interest" description="Disordered" evidence="11">
    <location>
        <begin position="260"/>
        <end position="304"/>
    </location>
</feature>
<evidence type="ECO:0000313" key="13">
    <source>
        <dbReference type="Proteomes" id="UP000466442"/>
    </source>
</evidence>
<organism evidence="12 13">
    <name type="scientific">Apolygus lucorum</name>
    <name type="common">Small green plant bug</name>
    <name type="synonym">Lygocoris lucorum</name>
    <dbReference type="NCBI Taxonomy" id="248454"/>
    <lineage>
        <taxon>Eukaryota</taxon>
        <taxon>Metazoa</taxon>
        <taxon>Ecdysozoa</taxon>
        <taxon>Arthropoda</taxon>
        <taxon>Hexapoda</taxon>
        <taxon>Insecta</taxon>
        <taxon>Pterygota</taxon>
        <taxon>Neoptera</taxon>
        <taxon>Paraneoptera</taxon>
        <taxon>Hemiptera</taxon>
        <taxon>Heteroptera</taxon>
        <taxon>Panheteroptera</taxon>
        <taxon>Cimicomorpha</taxon>
        <taxon>Miridae</taxon>
        <taxon>Mirini</taxon>
        <taxon>Apolygus</taxon>
    </lineage>
</organism>
<evidence type="ECO:0000256" key="11">
    <source>
        <dbReference type="SAM" id="MobiDB-lite"/>
    </source>
</evidence>
<dbReference type="InterPro" id="IPR006164">
    <property type="entry name" value="DNA_bd_Ku70/Ku80"/>
</dbReference>
<dbReference type="GO" id="GO:0043564">
    <property type="term" value="C:Ku70:Ku80 complex"/>
    <property type="evidence" value="ECO:0007669"/>
    <property type="project" value="TreeGrafter"/>
</dbReference>
<evidence type="ECO:0000256" key="4">
    <source>
        <dbReference type="ARBA" id="ARBA00022801"/>
    </source>
</evidence>
<comment type="caution">
    <text evidence="12">The sequence shown here is derived from an EMBL/GenBank/DDBJ whole genome shotgun (WGS) entry which is preliminary data.</text>
</comment>
<dbReference type="InterPro" id="IPR036465">
    <property type="entry name" value="vWFA_dom_sf"/>
</dbReference>
<keyword evidence="2" id="KW-0547">Nucleotide-binding</keyword>
<name>A0A6A4J4N2_APOLU</name>
<reference evidence="12" key="1">
    <citation type="journal article" date="2021" name="Mol. Ecol. Resour.">
        <title>Apolygus lucorum genome provides insights into omnivorousness and mesophyll feeding.</title>
        <authorList>
            <person name="Liu Y."/>
            <person name="Liu H."/>
            <person name="Wang H."/>
            <person name="Huang T."/>
            <person name="Liu B."/>
            <person name="Yang B."/>
            <person name="Yin L."/>
            <person name="Li B."/>
            <person name="Zhang Y."/>
            <person name="Zhang S."/>
            <person name="Jiang F."/>
            <person name="Zhang X."/>
            <person name="Ren Y."/>
            <person name="Wang B."/>
            <person name="Wang S."/>
            <person name="Lu Y."/>
            <person name="Wu K."/>
            <person name="Fan W."/>
            <person name="Wang G."/>
        </authorList>
    </citation>
    <scope>NUCLEOTIDE SEQUENCE</scope>
    <source>
        <strain evidence="12">12Hb</strain>
    </source>
</reference>
<dbReference type="PANTHER" id="PTHR12604:SF4">
    <property type="entry name" value="X-RAY REPAIR CROSS-COMPLEMENTING PROTEIN 5"/>
    <property type="match status" value="1"/>
</dbReference>
<keyword evidence="13" id="KW-1185">Reference proteome</keyword>
<dbReference type="GO" id="GO:0004386">
    <property type="term" value="F:helicase activity"/>
    <property type="evidence" value="ECO:0007669"/>
    <property type="project" value="UniProtKB-KW"/>
</dbReference>
<dbReference type="GO" id="GO:0042162">
    <property type="term" value="F:telomeric DNA binding"/>
    <property type="evidence" value="ECO:0007669"/>
    <property type="project" value="TreeGrafter"/>
</dbReference>
<accession>A0A6A4J4N2</accession>
<evidence type="ECO:0000256" key="8">
    <source>
        <dbReference type="ARBA" id="ARBA00023172"/>
    </source>
</evidence>
<keyword evidence="9" id="KW-0234">DNA repair</keyword>
<dbReference type="OrthoDB" id="30826at2759"/>
<evidence type="ECO:0000256" key="10">
    <source>
        <dbReference type="ARBA" id="ARBA00023242"/>
    </source>
</evidence>
<dbReference type="Gene3D" id="2.40.290.10">
    <property type="match status" value="1"/>
</dbReference>
<keyword evidence="10" id="KW-0539">Nucleus</keyword>
<dbReference type="GO" id="GO:0003690">
    <property type="term" value="F:double-stranded DNA binding"/>
    <property type="evidence" value="ECO:0007669"/>
    <property type="project" value="TreeGrafter"/>
</dbReference>
<proteinExistence type="predicted"/>
<dbReference type="GO" id="GO:0006310">
    <property type="term" value="P:DNA recombination"/>
    <property type="evidence" value="ECO:0007669"/>
    <property type="project" value="UniProtKB-KW"/>
</dbReference>
<keyword evidence="8" id="KW-0233">DNA recombination</keyword>
<dbReference type="PANTHER" id="PTHR12604">
    <property type="entry name" value="KU AUTOANTIGEN DNA HELICASE"/>
    <property type="match status" value="1"/>
</dbReference>
<evidence type="ECO:0000256" key="1">
    <source>
        <dbReference type="ARBA" id="ARBA00004123"/>
    </source>
</evidence>
<dbReference type="Pfam" id="PF02735">
    <property type="entry name" value="Ku"/>
    <property type="match status" value="1"/>
</dbReference>
<keyword evidence="4" id="KW-0378">Hydrolase</keyword>
<evidence type="ECO:0000256" key="6">
    <source>
        <dbReference type="ARBA" id="ARBA00022840"/>
    </source>
</evidence>
<dbReference type="SUPFAM" id="SSF53300">
    <property type="entry name" value="vWA-like"/>
    <property type="match status" value="1"/>
</dbReference>
<dbReference type="GO" id="GO:0005524">
    <property type="term" value="F:ATP binding"/>
    <property type="evidence" value="ECO:0007669"/>
    <property type="project" value="UniProtKB-KW"/>
</dbReference>
<evidence type="ECO:0000256" key="9">
    <source>
        <dbReference type="ARBA" id="ARBA00023204"/>
    </source>
</evidence>